<dbReference type="SUPFAM" id="SSF49313">
    <property type="entry name" value="Cadherin-like"/>
    <property type="match status" value="2"/>
</dbReference>
<accession>A0A2G9T5B1</accession>
<dbReference type="GO" id="GO:0007156">
    <property type="term" value="P:homophilic cell adhesion via plasma membrane adhesion molecules"/>
    <property type="evidence" value="ECO:0007669"/>
    <property type="project" value="InterPro"/>
</dbReference>
<keyword evidence="3" id="KW-0106">Calcium</keyword>
<protein>
    <recommendedName>
        <fullName evidence="4">Cadherin domain-containing protein</fullName>
    </recommendedName>
</protein>
<keyword evidence="2" id="KW-1133">Transmembrane helix</keyword>
<dbReference type="PANTHER" id="PTHR24026:SF133">
    <property type="entry name" value="CADHERIN-RELATED FAMILY MEMBER 2"/>
    <property type="match status" value="1"/>
</dbReference>
<evidence type="ECO:0000259" key="4">
    <source>
        <dbReference type="PROSITE" id="PS50268"/>
    </source>
</evidence>
<dbReference type="CDD" id="cd11304">
    <property type="entry name" value="Cadherin_repeat"/>
    <property type="match status" value="1"/>
</dbReference>
<organism evidence="5 6">
    <name type="scientific">Teladorsagia circumcincta</name>
    <name type="common">Brown stomach worm</name>
    <name type="synonym">Ostertagia circumcincta</name>
    <dbReference type="NCBI Taxonomy" id="45464"/>
    <lineage>
        <taxon>Eukaryota</taxon>
        <taxon>Metazoa</taxon>
        <taxon>Ecdysozoa</taxon>
        <taxon>Nematoda</taxon>
        <taxon>Chromadorea</taxon>
        <taxon>Rhabditida</taxon>
        <taxon>Rhabditina</taxon>
        <taxon>Rhabditomorpha</taxon>
        <taxon>Strongyloidea</taxon>
        <taxon>Trichostrongylidae</taxon>
        <taxon>Teladorsagia</taxon>
    </lineage>
</organism>
<sequence>KISTEAKGFRFPQVEYATSVKENTTFVPGEPLIAVTAVGAPEGASVTYRILNEREELFIHDGTGMISLTGKRFDREQEPNVRLLVQARTHEVKPHLAQTVVAIRIDDVNDCAPIFVGLPYDVVVSSDSSVGEKILAVKAVDRDIGSCADFSKLS</sequence>
<keyword evidence="6" id="KW-1185">Reference proteome</keyword>
<evidence type="ECO:0000256" key="3">
    <source>
        <dbReference type="PROSITE-ProRule" id="PRU00043"/>
    </source>
</evidence>
<proteinExistence type="predicted"/>
<dbReference type="SMART" id="SM00112">
    <property type="entry name" value="CA"/>
    <property type="match status" value="1"/>
</dbReference>
<dbReference type="Gene3D" id="2.60.40.60">
    <property type="entry name" value="Cadherins"/>
    <property type="match status" value="2"/>
</dbReference>
<evidence type="ECO:0000256" key="1">
    <source>
        <dbReference type="ARBA" id="ARBA00022692"/>
    </source>
</evidence>
<dbReference type="PROSITE" id="PS50268">
    <property type="entry name" value="CADHERIN_2"/>
    <property type="match status" value="1"/>
</dbReference>
<keyword evidence="1" id="KW-0812">Transmembrane</keyword>
<dbReference type="Proteomes" id="UP000230423">
    <property type="component" value="Unassembled WGS sequence"/>
</dbReference>
<feature type="non-terminal residue" evidence="5">
    <location>
        <position position="1"/>
    </location>
</feature>
<reference evidence="5 6" key="1">
    <citation type="submission" date="2015-09" db="EMBL/GenBank/DDBJ databases">
        <title>Draft genome of the parasitic nematode Teladorsagia circumcincta isolate WARC Sus (inbred).</title>
        <authorList>
            <person name="Mitreva M."/>
        </authorList>
    </citation>
    <scope>NUCLEOTIDE SEQUENCE [LARGE SCALE GENOMIC DNA]</scope>
    <source>
        <strain evidence="5 6">S</strain>
    </source>
</reference>
<dbReference type="AlphaFoldDB" id="A0A2G9T5B1"/>
<evidence type="ECO:0000256" key="2">
    <source>
        <dbReference type="ARBA" id="ARBA00022989"/>
    </source>
</evidence>
<dbReference type="EMBL" id="KZ417963">
    <property type="protein sequence ID" value="PIO53167.1"/>
    <property type="molecule type" value="Genomic_DNA"/>
</dbReference>
<keyword evidence="2" id="KW-0472">Membrane</keyword>
<gene>
    <name evidence="5" type="ORF">TELCIR_25509</name>
</gene>
<dbReference type="InterPro" id="IPR002126">
    <property type="entry name" value="Cadherin-like_dom"/>
</dbReference>
<dbReference type="GO" id="GO:0016020">
    <property type="term" value="C:membrane"/>
    <property type="evidence" value="ECO:0007669"/>
    <property type="project" value="InterPro"/>
</dbReference>
<name>A0A2G9T5B1_TELCI</name>
<evidence type="ECO:0000313" key="6">
    <source>
        <dbReference type="Proteomes" id="UP000230423"/>
    </source>
</evidence>
<dbReference type="InterPro" id="IPR015919">
    <property type="entry name" value="Cadherin-like_sf"/>
</dbReference>
<dbReference type="GO" id="GO:0005509">
    <property type="term" value="F:calcium ion binding"/>
    <property type="evidence" value="ECO:0007669"/>
    <property type="project" value="UniProtKB-UniRule"/>
</dbReference>
<dbReference type="OrthoDB" id="6250271at2759"/>
<dbReference type="PANTHER" id="PTHR24026">
    <property type="entry name" value="FAT ATYPICAL CADHERIN-RELATED"/>
    <property type="match status" value="1"/>
</dbReference>
<feature type="domain" description="Cadherin" evidence="4">
    <location>
        <begin position="12"/>
        <end position="115"/>
    </location>
</feature>
<evidence type="ECO:0000313" key="5">
    <source>
        <dbReference type="EMBL" id="PIO53167.1"/>
    </source>
</evidence>